<dbReference type="RefSeq" id="WP_136578276.1">
    <property type="nucleotide sequence ID" value="NZ_STFF01000004.1"/>
</dbReference>
<dbReference type="EMBL" id="STFF01000004">
    <property type="protein sequence ID" value="THU38321.1"/>
    <property type="molecule type" value="Genomic_DNA"/>
</dbReference>
<evidence type="ECO:0000313" key="2">
    <source>
        <dbReference type="EMBL" id="THU38321.1"/>
    </source>
</evidence>
<sequence>MEIFNLPPATIVNRVIPKNAFDRYTTTRQKKLFTDLILRITWIHKLSPETINLESKEIIEIQIFRIELKTKENITSLLEVIDKAVPYPIIFIVEYNGNVYLSTSPKHPHPVNSDNCIIDWTFTTDWFTPASNSYRLELQKNLDAIYQEFCVQLSGNLQFAKKSIQELIDHSRLIDSLRKEIARLKASIVNSQQFKQKVELNLRLKAAEMELRSLLMDSAR</sequence>
<evidence type="ECO:0000313" key="3">
    <source>
        <dbReference type="Proteomes" id="UP000306918"/>
    </source>
</evidence>
<dbReference type="OrthoDB" id="9805811at2"/>
<evidence type="ECO:0000256" key="1">
    <source>
        <dbReference type="SAM" id="Coils"/>
    </source>
</evidence>
<accession>A0A4S8HTG2</accession>
<keyword evidence="1" id="KW-0175">Coiled coil</keyword>
<feature type="coiled-coil region" evidence="1">
    <location>
        <begin position="167"/>
        <end position="217"/>
    </location>
</feature>
<name>A0A4S8HTG2_9BACT</name>
<gene>
    <name evidence="2" type="ORF">FAM09_16735</name>
</gene>
<dbReference type="Proteomes" id="UP000306918">
    <property type="component" value="Unassembled WGS sequence"/>
</dbReference>
<reference evidence="2 3" key="1">
    <citation type="submission" date="2019-04" db="EMBL/GenBank/DDBJ databases">
        <title>Niastella caeni sp. nov., isolated from activated sludge.</title>
        <authorList>
            <person name="Sheng M."/>
        </authorList>
    </citation>
    <scope>NUCLEOTIDE SEQUENCE [LARGE SCALE GENOMIC DNA]</scope>
    <source>
        <strain evidence="2 3">HX-2-15</strain>
    </source>
</reference>
<comment type="caution">
    <text evidence="2">The sequence shown here is derived from an EMBL/GenBank/DDBJ whole genome shotgun (WGS) entry which is preliminary data.</text>
</comment>
<proteinExistence type="predicted"/>
<keyword evidence="3" id="KW-1185">Reference proteome</keyword>
<dbReference type="Pfam" id="PF14335">
    <property type="entry name" value="DUF4391"/>
    <property type="match status" value="1"/>
</dbReference>
<protein>
    <submittedName>
        <fullName evidence="2">DUF4391 domain-containing protein</fullName>
    </submittedName>
</protein>
<dbReference type="AlphaFoldDB" id="A0A4S8HTG2"/>
<organism evidence="2 3">
    <name type="scientific">Niastella caeni</name>
    <dbReference type="NCBI Taxonomy" id="2569763"/>
    <lineage>
        <taxon>Bacteria</taxon>
        <taxon>Pseudomonadati</taxon>
        <taxon>Bacteroidota</taxon>
        <taxon>Chitinophagia</taxon>
        <taxon>Chitinophagales</taxon>
        <taxon>Chitinophagaceae</taxon>
        <taxon>Niastella</taxon>
    </lineage>
</organism>
<dbReference type="InterPro" id="IPR025503">
    <property type="entry name" value="DUF4391"/>
</dbReference>